<dbReference type="RefSeq" id="WP_054583952.1">
    <property type="nucleotide sequence ID" value="NZ_LGUC01000001.1"/>
</dbReference>
<dbReference type="Gene3D" id="3.90.79.10">
    <property type="entry name" value="Nucleoside Triphosphate Pyrophosphohydrolase"/>
    <property type="match status" value="1"/>
</dbReference>
<comment type="similarity">
    <text evidence="1">Belongs to the eIF-2B alpha/beta/delta subunits family.</text>
</comment>
<dbReference type="InterPro" id="IPR037171">
    <property type="entry name" value="NagB/RpiA_transferase-like"/>
</dbReference>
<dbReference type="SUPFAM" id="SSF100950">
    <property type="entry name" value="NagB/RpiA/CoA transferase-like"/>
    <property type="match status" value="1"/>
</dbReference>
<comment type="caution">
    <text evidence="3">The sequence shown here is derived from an EMBL/GenBank/DDBJ whole genome shotgun (WGS) entry which is preliminary data.</text>
</comment>
<dbReference type="PROSITE" id="PS51462">
    <property type="entry name" value="NUDIX"/>
    <property type="match status" value="1"/>
</dbReference>
<dbReference type="Gene3D" id="3.40.50.10470">
    <property type="entry name" value="Translation initiation factor eif-2b, domain 2"/>
    <property type="match status" value="1"/>
</dbReference>
<proteinExistence type="inferred from homology"/>
<dbReference type="GO" id="GO:0019509">
    <property type="term" value="P:L-methionine salvage from methylthioadenosine"/>
    <property type="evidence" value="ECO:0007669"/>
    <property type="project" value="TreeGrafter"/>
</dbReference>
<dbReference type="Pfam" id="PF00293">
    <property type="entry name" value="NUDIX"/>
    <property type="match status" value="1"/>
</dbReference>
<gene>
    <name evidence="3" type="primary">aIF-2BII_1</name>
    <name evidence="3" type="ORF">SY89_02017</name>
</gene>
<evidence type="ECO:0000313" key="3">
    <source>
        <dbReference type="EMBL" id="KPN31274.1"/>
    </source>
</evidence>
<evidence type="ECO:0000313" key="4">
    <source>
        <dbReference type="Proteomes" id="UP000050535"/>
    </source>
</evidence>
<dbReference type="EMBL" id="LGUC01000001">
    <property type="protein sequence ID" value="KPN31274.1"/>
    <property type="molecule type" value="Genomic_DNA"/>
</dbReference>
<evidence type="ECO:0000256" key="1">
    <source>
        <dbReference type="RuleBase" id="RU003814"/>
    </source>
</evidence>
<dbReference type="SUPFAM" id="SSF55811">
    <property type="entry name" value="Nudix"/>
    <property type="match status" value="1"/>
</dbReference>
<dbReference type="Pfam" id="PF01008">
    <property type="entry name" value="IF-2B"/>
    <property type="match status" value="1"/>
</dbReference>
<dbReference type="GO" id="GO:0046523">
    <property type="term" value="F:S-methyl-5-thioribose-1-phosphate isomerase activity"/>
    <property type="evidence" value="ECO:0007669"/>
    <property type="project" value="TreeGrafter"/>
</dbReference>
<dbReference type="Proteomes" id="UP000050535">
    <property type="component" value="Unassembled WGS sequence"/>
</dbReference>
<dbReference type="PANTHER" id="PTHR43475">
    <property type="entry name" value="METHYLTHIORIBOSE-1-PHOSPHATE ISOMERASE"/>
    <property type="match status" value="1"/>
</dbReference>
<dbReference type="STRING" id="699431.SY89_02017"/>
<dbReference type="PATRIC" id="fig|699431.3.peg.2069"/>
<dbReference type="OrthoDB" id="27639at2157"/>
<sequence length="430" mass="45490">MAADSESTEVVTVFLRNGAGVLLLRRSDAVGSYSGQWGAVAGHAEGDPEAAAREEIREETALDPGADVTLVRRGAPFEVVDDDLGTRWVVHPSLFDARTRDVTTNYETTEHDWVPPTEILRRETVPALWTSYDCVRPTVETVAGDREHGSSTLSLRALQHLRDEAALAADRGATDWDDLAATARALRDARPSMVVIANRVNRAMFDAIDEATPAAVERAATAGIDRGLAADERAVARAAERLPDRVATLSRSGTVLAALAEASPEFVLVAESRPGREGVDAAERIGAETDAAVAVGGDAAFGELLAAREIDALLVGADAVLPDGRVVNKVGTRGAVAVASAEGAARYVVTTTDKVRPAEAGAAGLDFDREERDPAAVYDGDAEISVENPTFGATPAARFDAIVTEDGLLDRDGIRAVATAHRRRADWAER</sequence>
<reference evidence="4" key="1">
    <citation type="submission" date="2013-11" db="EMBL/GenBank/DDBJ databases">
        <authorList>
            <person name="Hoang H.T."/>
            <person name="Killian M.L."/>
            <person name="Madson D.M."/>
            <person name="Arruda P.H.E."/>
            <person name="Sun D."/>
            <person name="Schwartz K.J."/>
            <person name="Yoon K."/>
        </authorList>
    </citation>
    <scope>NUCLEOTIDE SEQUENCE [LARGE SCALE GENOMIC DNA]</scope>
    <source>
        <strain evidence="4">CDK2</strain>
    </source>
</reference>
<evidence type="ECO:0000259" key="2">
    <source>
        <dbReference type="PROSITE" id="PS51462"/>
    </source>
</evidence>
<accession>A0A0P7GZX1</accession>
<feature type="domain" description="Nudix hydrolase" evidence="2">
    <location>
        <begin position="6"/>
        <end position="137"/>
    </location>
</feature>
<dbReference type="InterPro" id="IPR042529">
    <property type="entry name" value="IF_2B-like_C"/>
</dbReference>
<keyword evidence="4" id="KW-1185">Reference proteome</keyword>
<protein>
    <submittedName>
        <fullName evidence="3">eIF-2B GDP-GTP exchange factor</fullName>
    </submittedName>
</protein>
<dbReference type="InterPro" id="IPR000649">
    <property type="entry name" value="IF-2B-related"/>
</dbReference>
<organism evidence="3 4">
    <name type="scientific">Halolamina pelagica</name>
    <dbReference type="NCBI Taxonomy" id="699431"/>
    <lineage>
        <taxon>Archaea</taxon>
        <taxon>Methanobacteriati</taxon>
        <taxon>Methanobacteriota</taxon>
        <taxon>Stenosarchaea group</taxon>
        <taxon>Halobacteria</taxon>
        <taxon>Halobacteriales</taxon>
        <taxon>Haloferacaceae</taxon>
    </lineage>
</organism>
<name>A0A0P7GZX1_9EURY</name>
<dbReference type="InterPro" id="IPR000086">
    <property type="entry name" value="NUDIX_hydrolase_dom"/>
</dbReference>
<dbReference type="InterPro" id="IPR015797">
    <property type="entry name" value="NUDIX_hydrolase-like_dom_sf"/>
</dbReference>
<dbReference type="PANTHER" id="PTHR43475:SF3">
    <property type="entry name" value="TRANSLATION INITIATION FACTOR EIF-2B SUBUNIT FAMILY PROTEIN (AFU_ORTHOLOGUE AFUA_2G14290)"/>
    <property type="match status" value="1"/>
</dbReference>
<dbReference type="AlphaFoldDB" id="A0A0P7GZX1"/>